<name>B4IPQ7_DROSE</name>
<evidence type="ECO:0000313" key="2">
    <source>
        <dbReference type="Proteomes" id="UP000001292"/>
    </source>
</evidence>
<organism evidence="2">
    <name type="scientific">Drosophila sechellia</name>
    <name type="common">Fruit fly</name>
    <dbReference type="NCBI Taxonomy" id="7238"/>
    <lineage>
        <taxon>Eukaryota</taxon>
        <taxon>Metazoa</taxon>
        <taxon>Ecdysozoa</taxon>
        <taxon>Arthropoda</taxon>
        <taxon>Hexapoda</taxon>
        <taxon>Insecta</taxon>
        <taxon>Pterygota</taxon>
        <taxon>Neoptera</taxon>
        <taxon>Endopterygota</taxon>
        <taxon>Diptera</taxon>
        <taxon>Brachycera</taxon>
        <taxon>Muscomorpha</taxon>
        <taxon>Ephydroidea</taxon>
        <taxon>Drosophilidae</taxon>
        <taxon>Drosophila</taxon>
        <taxon>Sophophora</taxon>
    </lineage>
</organism>
<dbReference type="SMR" id="B4IPQ7"/>
<proteinExistence type="predicted"/>
<protein>
    <submittedName>
        <fullName evidence="1">GM23773</fullName>
    </submittedName>
</protein>
<dbReference type="AlphaFoldDB" id="B4IPQ7"/>
<sequence>MFDVTRYRLNDFLSHHAQSENVANTKMPRPYLCDENRERVLPGSLCTSSESDRIGPDTRSEHHLVLAQDFPKR</sequence>
<reference evidence="1 2" key="1">
    <citation type="journal article" date="2007" name="Nature">
        <title>Evolution of genes and genomes on the Drosophila phylogeny.</title>
        <authorList>
            <consortium name="Drosophila 12 Genomes Consortium"/>
            <person name="Clark A.G."/>
            <person name="Eisen M.B."/>
            <person name="Smith D.R."/>
            <person name="Bergman C.M."/>
            <person name="Oliver B."/>
            <person name="Markow T.A."/>
            <person name="Kaufman T.C."/>
            <person name="Kellis M."/>
            <person name="Gelbart W."/>
            <person name="Iyer V.N."/>
            <person name="Pollard D.A."/>
            <person name="Sackton T.B."/>
            <person name="Larracuente A.M."/>
            <person name="Singh N.D."/>
            <person name="Abad J.P."/>
            <person name="Abt D.N."/>
            <person name="Adryan B."/>
            <person name="Aguade M."/>
            <person name="Akashi H."/>
            <person name="Anderson W.W."/>
            <person name="Aquadro C.F."/>
            <person name="Ardell D.H."/>
            <person name="Arguello R."/>
            <person name="Artieri C.G."/>
            <person name="Barbash D.A."/>
            <person name="Barker D."/>
            <person name="Barsanti P."/>
            <person name="Batterham P."/>
            <person name="Batzoglou S."/>
            <person name="Begun D."/>
            <person name="Bhutkar A."/>
            <person name="Blanco E."/>
            <person name="Bosak S.A."/>
            <person name="Bradley R.K."/>
            <person name="Brand A.D."/>
            <person name="Brent M.R."/>
            <person name="Brooks A.N."/>
            <person name="Brown R.H."/>
            <person name="Butlin R.K."/>
            <person name="Caggese C."/>
            <person name="Calvi B.R."/>
            <person name="Bernardo de Carvalho A."/>
            <person name="Caspi A."/>
            <person name="Castrezana S."/>
            <person name="Celniker S.E."/>
            <person name="Chang J.L."/>
            <person name="Chapple C."/>
            <person name="Chatterji S."/>
            <person name="Chinwalla A."/>
            <person name="Civetta A."/>
            <person name="Clifton S.W."/>
            <person name="Comeron J.M."/>
            <person name="Costello J.C."/>
            <person name="Coyne J.A."/>
            <person name="Daub J."/>
            <person name="David R.G."/>
            <person name="Delcher A.L."/>
            <person name="Delehaunty K."/>
            <person name="Do C.B."/>
            <person name="Ebling H."/>
            <person name="Edwards K."/>
            <person name="Eickbush T."/>
            <person name="Evans J.D."/>
            <person name="Filipski A."/>
            <person name="Findeiss S."/>
            <person name="Freyhult E."/>
            <person name="Fulton L."/>
            <person name="Fulton R."/>
            <person name="Garcia A.C."/>
            <person name="Gardiner A."/>
            <person name="Garfield D.A."/>
            <person name="Garvin B.E."/>
            <person name="Gibson G."/>
            <person name="Gilbert D."/>
            <person name="Gnerre S."/>
            <person name="Godfrey J."/>
            <person name="Good R."/>
            <person name="Gotea V."/>
            <person name="Gravely B."/>
            <person name="Greenberg A.J."/>
            <person name="Griffiths-Jones S."/>
            <person name="Gross S."/>
            <person name="Guigo R."/>
            <person name="Gustafson E.A."/>
            <person name="Haerty W."/>
            <person name="Hahn M.W."/>
            <person name="Halligan D.L."/>
            <person name="Halpern A.L."/>
            <person name="Halter G.M."/>
            <person name="Han M.V."/>
            <person name="Heger A."/>
            <person name="Hillier L."/>
            <person name="Hinrichs A.S."/>
            <person name="Holmes I."/>
            <person name="Hoskins R.A."/>
            <person name="Hubisz M.J."/>
            <person name="Hultmark D."/>
            <person name="Huntley M.A."/>
            <person name="Jaffe D.B."/>
            <person name="Jagadeeshan S."/>
            <person name="Jeck W.R."/>
            <person name="Johnson J."/>
            <person name="Jones C.D."/>
            <person name="Jordan W.C."/>
            <person name="Karpen G.H."/>
            <person name="Kataoka E."/>
            <person name="Keightley P.D."/>
            <person name="Kheradpour P."/>
            <person name="Kirkness E.F."/>
            <person name="Koerich L.B."/>
            <person name="Kristiansen K."/>
            <person name="Kudrna D."/>
            <person name="Kulathinal R.J."/>
            <person name="Kumar S."/>
            <person name="Kwok R."/>
            <person name="Lander E."/>
            <person name="Langley C.H."/>
            <person name="Lapoint R."/>
            <person name="Lazzaro B.P."/>
            <person name="Lee S.J."/>
            <person name="Levesque L."/>
            <person name="Li R."/>
            <person name="Lin C.F."/>
            <person name="Lin M.F."/>
            <person name="Lindblad-Toh K."/>
            <person name="Llopart A."/>
            <person name="Long M."/>
            <person name="Low L."/>
            <person name="Lozovsky E."/>
            <person name="Lu J."/>
            <person name="Luo M."/>
            <person name="Machado C.A."/>
            <person name="Makalowski W."/>
            <person name="Marzo M."/>
            <person name="Matsuda M."/>
            <person name="Matzkin L."/>
            <person name="McAllister B."/>
            <person name="McBride C.S."/>
            <person name="McKernan B."/>
            <person name="McKernan K."/>
            <person name="Mendez-Lago M."/>
            <person name="Minx P."/>
            <person name="Mollenhauer M.U."/>
            <person name="Montooth K."/>
            <person name="Mount S.M."/>
            <person name="Mu X."/>
            <person name="Myers E."/>
            <person name="Negre B."/>
            <person name="Newfeld S."/>
            <person name="Nielsen R."/>
            <person name="Noor M.A."/>
            <person name="O'Grady P."/>
            <person name="Pachter L."/>
            <person name="Papaceit M."/>
            <person name="Parisi M.J."/>
            <person name="Parisi M."/>
            <person name="Parts L."/>
            <person name="Pedersen J.S."/>
            <person name="Pesole G."/>
            <person name="Phillippy A.M."/>
            <person name="Ponting C.P."/>
            <person name="Pop M."/>
            <person name="Porcelli D."/>
            <person name="Powell J.R."/>
            <person name="Prohaska S."/>
            <person name="Pruitt K."/>
            <person name="Puig M."/>
            <person name="Quesneville H."/>
            <person name="Ram K.R."/>
            <person name="Rand D."/>
            <person name="Rasmussen M.D."/>
            <person name="Reed L.K."/>
            <person name="Reenan R."/>
            <person name="Reily A."/>
            <person name="Remington K.A."/>
            <person name="Rieger T.T."/>
            <person name="Ritchie M.G."/>
            <person name="Robin C."/>
            <person name="Rogers Y.H."/>
            <person name="Rohde C."/>
            <person name="Rozas J."/>
            <person name="Rubenfield M.J."/>
            <person name="Ruiz A."/>
            <person name="Russo S."/>
            <person name="Salzberg S.L."/>
            <person name="Sanchez-Gracia A."/>
            <person name="Saranga D.J."/>
            <person name="Sato H."/>
            <person name="Schaeffer S.W."/>
            <person name="Schatz M.C."/>
            <person name="Schlenke T."/>
            <person name="Schwartz R."/>
            <person name="Segarra C."/>
            <person name="Singh R.S."/>
            <person name="Sirot L."/>
            <person name="Sirota M."/>
            <person name="Sisneros N.B."/>
            <person name="Smith C.D."/>
            <person name="Smith T.F."/>
            <person name="Spieth J."/>
            <person name="Stage D.E."/>
            <person name="Stark A."/>
            <person name="Stephan W."/>
            <person name="Strausberg R.L."/>
            <person name="Strempel S."/>
            <person name="Sturgill D."/>
            <person name="Sutton G."/>
            <person name="Sutton G.G."/>
            <person name="Tao W."/>
            <person name="Teichmann S."/>
            <person name="Tobari Y.N."/>
            <person name="Tomimura Y."/>
            <person name="Tsolas J.M."/>
            <person name="Valente V.L."/>
            <person name="Venter E."/>
            <person name="Venter J.C."/>
            <person name="Vicario S."/>
            <person name="Vieira F.G."/>
            <person name="Vilella A.J."/>
            <person name="Villasante A."/>
            <person name="Walenz B."/>
            <person name="Wang J."/>
            <person name="Wasserman M."/>
            <person name="Watts T."/>
            <person name="Wilson D."/>
            <person name="Wilson R.K."/>
            <person name="Wing R.A."/>
            <person name="Wolfner M.F."/>
            <person name="Wong A."/>
            <person name="Wong G.K."/>
            <person name="Wu C.I."/>
            <person name="Wu G."/>
            <person name="Yamamoto D."/>
            <person name="Yang H.P."/>
            <person name="Yang S.P."/>
            <person name="Yorke J.A."/>
            <person name="Yoshida K."/>
            <person name="Zdobnov E."/>
            <person name="Zhang P."/>
            <person name="Zhang Y."/>
            <person name="Zimin A.V."/>
            <person name="Baldwin J."/>
            <person name="Abdouelleil A."/>
            <person name="Abdulkadir J."/>
            <person name="Abebe A."/>
            <person name="Abera B."/>
            <person name="Abreu J."/>
            <person name="Acer S.C."/>
            <person name="Aftuck L."/>
            <person name="Alexander A."/>
            <person name="An P."/>
            <person name="Anderson E."/>
            <person name="Anderson S."/>
            <person name="Arachi H."/>
            <person name="Azer M."/>
            <person name="Bachantsang P."/>
            <person name="Barry A."/>
            <person name="Bayul T."/>
            <person name="Berlin A."/>
            <person name="Bessette D."/>
            <person name="Bloom T."/>
            <person name="Blye J."/>
            <person name="Boguslavskiy L."/>
            <person name="Bonnet C."/>
            <person name="Boukhgalter B."/>
            <person name="Bourzgui I."/>
            <person name="Brown A."/>
            <person name="Cahill P."/>
            <person name="Channer S."/>
            <person name="Cheshatsang Y."/>
            <person name="Chuda L."/>
            <person name="Citroen M."/>
            <person name="Collymore A."/>
            <person name="Cooke P."/>
            <person name="Costello M."/>
            <person name="D'Aco K."/>
            <person name="Daza R."/>
            <person name="De Haan G."/>
            <person name="DeGray S."/>
            <person name="DeMaso C."/>
            <person name="Dhargay N."/>
            <person name="Dooley K."/>
            <person name="Dooley E."/>
            <person name="Doricent M."/>
            <person name="Dorje P."/>
            <person name="Dorjee K."/>
            <person name="Dupes A."/>
            <person name="Elong R."/>
            <person name="Falk J."/>
            <person name="Farina A."/>
            <person name="Faro S."/>
            <person name="Ferguson D."/>
            <person name="Fisher S."/>
            <person name="Foley C.D."/>
            <person name="Franke A."/>
            <person name="Friedrich D."/>
            <person name="Gadbois L."/>
            <person name="Gearin G."/>
            <person name="Gearin C.R."/>
            <person name="Giannoukos G."/>
            <person name="Goode T."/>
            <person name="Graham J."/>
            <person name="Grandbois E."/>
            <person name="Grewal S."/>
            <person name="Gyaltsen K."/>
            <person name="Hafez N."/>
            <person name="Hagos B."/>
            <person name="Hall J."/>
            <person name="Henson C."/>
            <person name="Hollinger A."/>
            <person name="Honan T."/>
            <person name="Huard M.D."/>
            <person name="Hughes L."/>
            <person name="Hurhula B."/>
            <person name="Husby M.E."/>
            <person name="Kamat A."/>
            <person name="Kanga B."/>
            <person name="Kashin S."/>
            <person name="Khazanovich D."/>
            <person name="Kisner P."/>
            <person name="Lance K."/>
            <person name="Lara M."/>
            <person name="Lee W."/>
            <person name="Lennon N."/>
            <person name="Letendre F."/>
            <person name="LeVine R."/>
            <person name="Lipovsky A."/>
            <person name="Liu X."/>
            <person name="Liu J."/>
            <person name="Liu S."/>
            <person name="Lokyitsang T."/>
            <person name="Lokyitsang Y."/>
            <person name="Lubonja R."/>
            <person name="Lui A."/>
            <person name="MacDonald P."/>
            <person name="Magnisalis V."/>
            <person name="Maru K."/>
            <person name="Matthews C."/>
            <person name="McCusker W."/>
            <person name="McDonough S."/>
            <person name="Mehta T."/>
            <person name="Meldrim J."/>
            <person name="Meneus L."/>
            <person name="Mihai O."/>
            <person name="Mihalev A."/>
            <person name="Mihova T."/>
            <person name="Mittelman R."/>
            <person name="Mlenga V."/>
            <person name="Montmayeur A."/>
            <person name="Mulrain L."/>
            <person name="Navidi A."/>
            <person name="Naylor J."/>
            <person name="Negash T."/>
            <person name="Nguyen T."/>
            <person name="Nguyen N."/>
            <person name="Nicol R."/>
            <person name="Norbu C."/>
            <person name="Norbu N."/>
            <person name="Novod N."/>
            <person name="O'Neill B."/>
            <person name="Osman S."/>
            <person name="Markiewicz E."/>
            <person name="Oyono O.L."/>
            <person name="Patti C."/>
            <person name="Phunkhang P."/>
            <person name="Pierre F."/>
            <person name="Priest M."/>
            <person name="Raghuraman S."/>
            <person name="Rege F."/>
            <person name="Reyes R."/>
            <person name="Rise C."/>
            <person name="Rogov P."/>
            <person name="Ross K."/>
            <person name="Ryan E."/>
            <person name="Settipalli S."/>
            <person name="Shea T."/>
            <person name="Sherpa N."/>
            <person name="Shi L."/>
            <person name="Shih D."/>
            <person name="Sparrow T."/>
            <person name="Spaulding J."/>
            <person name="Stalker J."/>
            <person name="Stange-Thomann N."/>
            <person name="Stavropoulos S."/>
            <person name="Stone C."/>
            <person name="Strader C."/>
            <person name="Tesfaye S."/>
            <person name="Thomson T."/>
            <person name="Thoulutsang Y."/>
            <person name="Thoulutsang D."/>
            <person name="Topham K."/>
            <person name="Topping I."/>
            <person name="Tsamla T."/>
            <person name="Vassiliev H."/>
            <person name="Vo A."/>
            <person name="Wangchuk T."/>
            <person name="Wangdi T."/>
            <person name="Weiand M."/>
            <person name="Wilkinson J."/>
            <person name="Wilson A."/>
            <person name="Yadav S."/>
            <person name="Young G."/>
            <person name="Yu Q."/>
            <person name="Zembek L."/>
            <person name="Zhong D."/>
            <person name="Zimmer A."/>
            <person name="Zwirko Z."/>
            <person name="Jaffe D.B."/>
            <person name="Alvarez P."/>
            <person name="Brockman W."/>
            <person name="Butler J."/>
            <person name="Chin C."/>
            <person name="Gnerre S."/>
            <person name="Grabherr M."/>
            <person name="Kleber M."/>
            <person name="Mauceli E."/>
            <person name="MacCallum I."/>
        </authorList>
    </citation>
    <scope>NUCLEOTIDE SEQUENCE [LARGE SCALE GENOMIC DNA]</scope>
    <source>
        <strain evidence="2">Rob3c / Tucson 14021-0248.25</strain>
    </source>
</reference>
<gene>
    <name evidence="1" type="primary">Dsec\GM23773</name>
    <name evidence="1" type="ORF">Dsec_GM23773</name>
</gene>
<dbReference type="EMBL" id="CH682968">
    <property type="protein sequence ID" value="EDW55849.1"/>
    <property type="molecule type" value="Genomic_DNA"/>
</dbReference>
<dbReference type="HOGENOM" id="CLU_2707439_0_0_1"/>
<keyword evidence="2" id="KW-1185">Reference proteome</keyword>
<evidence type="ECO:0000313" key="1">
    <source>
        <dbReference type="EMBL" id="EDW55849.1"/>
    </source>
</evidence>
<accession>B4IPQ7</accession>
<dbReference type="Proteomes" id="UP000001292">
    <property type="component" value="Unassembled WGS sequence"/>
</dbReference>